<sequence length="221" mass="25499">MGREKLEIQAPLSFLNAPPIKLLPLERLTEPSVLRAIQRWGGLGHWAGEGWFLLLLRGVEELCRGGRRTEVSRSVCVIQGWGVYMRTHIGEQPVVKIRGYYLAQIGLGCREVNSPGLYREGLDTLREYDKYYPVNDRASNIAIKDIYVFVFNGFLFKGRNRRLARYEFVFIRYRMKVAISGRRRIRRGRVKKVEGLLTAIGGIVVRRFLIETVKLFGVRGR</sequence>
<organism evidence="1 2">
    <name type="scientific">Hibiscus syriacus</name>
    <name type="common">Rose of Sharon</name>
    <dbReference type="NCBI Taxonomy" id="106335"/>
    <lineage>
        <taxon>Eukaryota</taxon>
        <taxon>Viridiplantae</taxon>
        <taxon>Streptophyta</taxon>
        <taxon>Embryophyta</taxon>
        <taxon>Tracheophyta</taxon>
        <taxon>Spermatophyta</taxon>
        <taxon>Magnoliopsida</taxon>
        <taxon>eudicotyledons</taxon>
        <taxon>Gunneridae</taxon>
        <taxon>Pentapetalae</taxon>
        <taxon>rosids</taxon>
        <taxon>malvids</taxon>
        <taxon>Malvales</taxon>
        <taxon>Malvaceae</taxon>
        <taxon>Malvoideae</taxon>
        <taxon>Hibiscus</taxon>
    </lineage>
</organism>
<reference evidence="1" key="1">
    <citation type="submission" date="2019-09" db="EMBL/GenBank/DDBJ databases">
        <title>Draft genome information of white flower Hibiscus syriacus.</title>
        <authorList>
            <person name="Kim Y.-M."/>
        </authorList>
    </citation>
    <scope>NUCLEOTIDE SEQUENCE [LARGE SCALE GENOMIC DNA]</scope>
    <source>
        <strain evidence="1">YM2019G1</strain>
    </source>
</reference>
<name>A0A6A2WYT2_HIBSY</name>
<evidence type="ECO:0000313" key="1">
    <source>
        <dbReference type="EMBL" id="KAE8667263.1"/>
    </source>
</evidence>
<protein>
    <submittedName>
        <fullName evidence="1">Uncharacterized protein</fullName>
    </submittedName>
</protein>
<dbReference type="Proteomes" id="UP000436088">
    <property type="component" value="Unassembled WGS sequence"/>
</dbReference>
<dbReference type="AlphaFoldDB" id="A0A6A2WYT2"/>
<evidence type="ECO:0000313" key="2">
    <source>
        <dbReference type="Proteomes" id="UP000436088"/>
    </source>
</evidence>
<keyword evidence="2" id="KW-1185">Reference proteome</keyword>
<comment type="caution">
    <text evidence="1">The sequence shown here is derived from an EMBL/GenBank/DDBJ whole genome shotgun (WGS) entry which is preliminary data.</text>
</comment>
<accession>A0A6A2WYT2</accession>
<dbReference type="EMBL" id="VEPZ02001578">
    <property type="protein sequence ID" value="KAE8667263.1"/>
    <property type="molecule type" value="Genomic_DNA"/>
</dbReference>
<gene>
    <name evidence="1" type="ORF">F3Y22_tig00112428pilonHSYRG00043</name>
</gene>
<proteinExistence type="predicted"/>